<dbReference type="InterPro" id="IPR000160">
    <property type="entry name" value="GGDEF_dom"/>
</dbReference>
<dbReference type="Pfam" id="PF00989">
    <property type="entry name" value="PAS"/>
    <property type="match status" value="1"/>
</dbReference>
<feature type="domain" description="PAS" evidence="6">
    <location>
        <begin position="274"/>
        <end position="326"/>
    </location>
</feature>
<feature type="transmembrane region" description="Helical" evidence="5">
    <location>
        <begin position="22"/>
        <end position="44"/>
    </location>
</feature>
<protein>
    <submittedName>
        <fullName evidence="11">EAL domain-containing protein</fullName>
    </submittedName>
</protein>
<dbReference type="InterPro" id="IPR029787">
    <property type="entry name" value="Nucleotide_cyclase"/>
</dbReference>
<keyword evidence="2 5" id="KW-0812">Transmembrane</keyword>
<dbReference type="InterPro" id="IPR001610">
    <property type="entry name" value="PAC"/>
</dbReference>
<dbReference type="Pfam" id="PF13426">
    <property type="entry name" value="PAS_9"/>
    <property type="match status" value="1"/>
</dbReference>
<dbReference type="PROSITE" id="PS50885">
    <property type="entry name" value="HAMP"/>
    <property type="match status" value="1"/>
</dbReference>
<dbReference type="Pfam" id="PF13675">
    <property type="entry name" value="PilJ"/>
    <property type="match status" value="1"/>
</dbReference>
<evidence type="ECO:0000313" key="12">
    <source>
        <dbReference type="Proteomes" id="UP001232156"/>
    </source>
</evidence>
<dbReference type="Gene3D" id="6.10.340.10">
    <property type="match status" value="1"/>
</dbReference>
<gene>
    <name evidence="11" type="ORF">Q8947_01920</name>
</gene>
<dbReference type="SUPFAM" id="SSF141868">
    <property type="entry name" value="EAL domain-like"/>
    <property type="match status" value="1"/>
</dbReference>
<dbReference type="InterPro" id="IPR052155">
    <property type="entry name" value="Biofilm_reg_signaling"/>
</dbReference>
<dbReference type="PANTHER" id="PTHR44757:SF2">
    <property type="entry name" value="BIOFILM ARCHITECTURE MAINTENANCE PROTEIN MBAA"/>
    <property type="match status" value="1"/>
</dbReference>
<dbReference type="PROSITE" id="PS50113">
    <property type="entry name" value="PAC"/>
    <property type="match status" value="1"/>
</dbReference>
<dbReference type="SUPFAM" id="SSF55785">
    <property type="entry name" value="PYP-like sensor domain (PAS domain)"/>
    <property type="match status" value="2"/>
</dbReference>
<dbReference type="InterPro" id="IPR003660">
    <property type="entry name" value="HAMP_dom"/>
</dbReference>
<evidence type="ECO:0000256" key="2">
    <source>
        <dbReference type="ARBA" id="ARBA00022692"/>
    </source>
</evidence>
<dbReference type="PANTHER" id="PTHR44757">
    <property type="entry name" value="DIGUANYLATE CYCLASE DGCP"/>
    <property type="match status" value="1"/>
</dbReference>
<dbReference type="Pfam" id="PF00563">
    <property type="entry name" value="EAL"/>
    <property type="match status" value="1"/>
</dbReference>
<dbReference type="InterPro" id="IPR000014">
    <property type="entry name" value="PAS"/>
</dbReference>
<evidence type="ECO:0000259" key="8">
    <source>
        <dbReference type="PROSITE" id="PS50883"/>
    </source>
</evidence>
<dbReference type="InterPro" id="IPR013767">
    <property type="entry name" value="PAS_fold"/>
</dbReference>
<dbReference type="InterPro" id="IPR035965">
    <property type="entry name" value="PAS-like_dom_sf"/>
</dbReference>
<dbReference type="SUPFAM" id="SSF158472">
    <property type="entry name" value="HAMP domain-like"/>
    <property type="match status" value="1"/>
</dbReference>
<dbReference type="InterPro" id="IPR000700">
    <property type="entry name" value="PAS-assoc_C"/>
</dbReference>
<feature type="transmembrane region" description="Helical" evidence="5">
    <location>
        <begin position="190"/>
        <end position="208"/>
    </location>
</feature>
<dbReference type="SMART" id="SM00091">
    <property type="entry name" value="PAS"/>
    <property type="match status" value="2"/>
</dbReference>
<proteinExistence type="predicted"/>
<feature type="domain" description="HAMP" evidence="9">
    <location>
        <begin position="210"/>
        <end position="262"/>
    </location>
</feature>
<evidence type="ECO:0000256" key="5">
    <source>
        <dbReference type="SAM" id="Phobius"/>
    </source>
</evidence>
<dbReference type="RefSeq" id="WP_347286317.1">
    <property type="nucleotide sequence ID" value="NZ_JAUZQE010000003.1"/>
</dbReference>
<comment type="caution">
    <text evidence="11">The sequence shown here is derived from an EMBL/GenBank/DDBJ whole genome shotgun (WGS) entry which is preliminary data.</text>
</comment>
<dbReference type="SUPFAM" id="SSF55073">
    <property type="entry name" value="Nucleotide cyclase"/>
    <property type="match status" value="1"/>
</dbReference>
<dbReference type="InterPro" id="IPR001633">
    <property type="entry name" value="EAL_dom"/>
</dbReference>
<dbReference type="Pfam" id="PF00672">
    <property type="entry name" value="HAMP"/>
    <property type="match status" value="1"/>
</dbReference>
<organism evidence="11 12">
    <name type="scientific">Yanghanlia caeni</name>
    <dbReference type="NCBI Taxonomy" id="3064283"/>
    <lineage>
        <taxon>Bacteria</taxon>
        <taxon>Pseudomonadati</taxon>
        <taxon>Pseudomonadota</taxon>
        <taxon>Betaproteobacteria</taxon>
        <taxon>Burkholderiales</taxon>
        <taxon>Alcaligenaceae</taxon>
        <taxon>Yanghanlia</taxon>
    </lineage>
</organism>
<feature type="domain" description="GGDEF" evidence="10">
    <location>
        <begin position="554"/>
        <end position="687"/>
    </location>
</feature>
<name>A0ABU1D2T8_9BURK</name>
<dbReference type="SMART" id="SM00267">
    <property type="entry name" value="GGDEF"/>
    <property type="match status" value="1"/>
</dbReference>
<keyword evidence="12" id="KW-1185">Reference proteome</keyword>
<dbReference type="Gene3D" id="3.30.450.20">
    <property type="entry name" value="PAS domain"/>
    <property type="match status" value="2"/>
</dbReference>
<feature type="domain" description="PAC" evidence="7">
    <location>
        <begin position="350"/>
        <end position="400"/>
    </location>
</feature>
<dbReference type="PROSITE" id="PS50887">
    <property type="entry name" value="GGDEF"/>
    <property type="match status" value="1"/>
</dbReference>
<dbReference type="Gene3D" id="3.30.70.270">
    <property type="match status" value="1"/>
</dbReference>
<dbReference type="NCBIfam" id="TIGR00229">
    <property type="entry name" value="sensory_box"/>
    <property type="match status" value="2"/>
</dbReference>
<dbReference type="Gene3D" id="3.20.20.450">
    <property type="entry name" value="EAL domain"/>
    <property type="match status" value="1"/>
</dbReference>
<evidence type="ECO:0000259" key="9">
    <source>
        <dbReference type="PROSITE" id="PS50885"/>
    </source>
</evidence>
<dbReference type="Proteomes" id="UP001232156">
    <property type="component" value="Unassembled WGS sequence"/>
</dbReference>
<feature type="domain" description="EAL" evidence="8">
    <location>
        <begin position="696"/>
        <end position="950"/>
    </location>
</feature>
<evidence type="ECO:0000256" key="3">
    <source>
        <dbReference type="ARBA" id="ARBA00022989"/>
    </source>
</evidence>
<evidence type="ECO:0000259" key="10">
    <source>
        <dbReference type="PROSITE" id="PS50887"/>
    </source>
</evidence>
<dbReference type="NCBIfam" id="TIGR00254">
    <property type="entry name" value="GGDEF"/>
    <property type="match status" value="1"/>
</dbReference>
<sequence>MSATYISRLWRSALNLGLRKKVAIVFIGMLLFSGLNLGVLHLMLQDFNGVAATASVAGKMRMLGQKLAYEALSISTGLREPSEDIEYDIVDFEAAYLVLRSGGVAFGDTIRPLGARHVEHMRAVWVAWQRYRDLIRQMPIARDGVMAPGMAEIQNALSSASAALLASTDILIQELVDEAQAAQANALETMYRLLVLNALILLTAYLAMSTQIVDPLQRLARHCLELARGNYSQRTVHDTKDEIGRLADALNQSGQQIGDLVEAVKRERKELRRTSAMFQGLARNAVTGVFVMDTDMRFRYVNRKLAEMFGYTPDEMTRGMSVHDLLASPEGPHDRAGKLSWERLNMLSTSHYETRARRRDGALVDIEVFASRMALEGSPAIIGIVLNVTERKKAQASERRAALVFSNTSEAVVITDANAVILDVNPAFTAITGYERSEAIGRRMNLLASGRHDDAFYGEMWHALRTTGRWSGDIWNRRKNGEEYVERLTIDTSYNEDGTVNCHIGLFSDVTAQRRKEETIWRQAHFDHLTGLPNRRMFHEELKRLMNLADREHRSLALIYLDLDLFKEVNDSLGHDKGDELLKEVAHRLRRAVRQDDMVARLGGDEFTLILARGDDLEYVERMCQQVIDTVSEPYVLGHHVVTISASLGVTRYPRDGTNVTDLLKNADLAMYSAKDAGRNQHCHFSLTMQREAQERRDLLRELQAALEHGEFELYYQPIVELATGHIAKAEALLRWHHPRRGMVAPGDFIPLAEDSGLIVPIGDWVFREAVAQAARWNARYGECQISINVSPVQFMSDDLNPCEWVAWAAQHGTPGNAVVVEITERMLMKADGNSRNKLLAFRDAGVHVALDDFGTGYSSLSYLKRFDIDFLKIDQLFVRNISAESDDLALCQAIIAMAHRLGLKVVAEGVATEEQHMLLALAGCDYAQGFLYSQALNARNFEALLERGLDVEPGLSVTP</sequence>
<evidence type="ECO:0000256" key="4">
    <source>
        <dbReference type="ARBA" id="ARBA00023136"/>
    </source>
</evidence>
<reference evidence="11 12" key="1">
    <citation type="submission" date="2023-08" db="EMBL/GenBank/DDBJ databases">
        <title>Alcaligenaceae gen. nov., a novel taxon isolated from the sludge of Yixing Pesticide Factory.</title>
        <authorList>
            <person name="Ruan L."/>
        </authorList>
    </citation>
    <scope>NUCLEOTIDE SEQUENCE [LARGE SCALE GENOMIC DNA]</scope>
    <source>
        <strain evidence="11 12">LG-2</strain>
    </source>
</reference>
<dbReference type="SMART" id="SM00052">
    <property type="entry name" value="EAL"/>
    <property type="match status" value="1"/>
</dbReference>
<dbReference type="SMART" id="SM00304">
    <property type="entry name" value="HAMP"/>
    <property type="match status" value="1"/>
</dbReference>
<feature type="domain" description="PAS" evidence="6">
    <location>
        <begin position="397"/>
        <end position="442"/>
    </location>
</feature>
<dbReference type="EMBL" id="JAUZQE010000003">
    <property type="protein sequence ID" value="MDR4124739.1"/>
    <property type="molecule type" value="Genomic_DNA"/>
</dbReference>
<evidence type="ECO:0000259" key="6">
    <source>
        <dbReference type="PROSITE" id="PS50112"/>
    </source>
</evidence>
<dbReference type="CDD" id="cd01949">
    <property type="entry name" value="GGDEF"/>
    <property type="match status" value="1"/>
</dbReference>
<dbReference type="Pfam" id="PF00990">
    <property type="entry name" value="GGDEF"/>
    <property type="match status" value="1"/>
</dbReference>
<keyword evidence="4 5" id="KW-0472">Membrane</keyword>
<dbReference type="PROSITE" id="PS50112">
    <property type="entry name" value="PAS"/>
    <property type="match status" value="2"/>
</dbReference>
<dbReference type="InterPro" id="IPR035919">
    <property type="entry name" value="EAL_sf"/>
</dbReference>
<dbReference type="CDD" id="cd01948">
    <property type="entry name" value="EAL"/>
    <property type="match status" value="1"/>
</dbReference>
<keyword evidence="3 5" id="KW-1133">Transmembrane helix</keyword>
<comment type="subcellular location">
    <subcellularLocation>
        <location evidence="1">Membrane</location>
        <topology evidence="1">Multi-pass membrane protein</topology>
    </subcellularLocation>
</comment>
<dbReference type="CDD" id="cd06225">
    <property type="entry name" value="HAMP"/>
    <property type="match status" value="1"/>
</dbReference>
<dbReference type="InterPro" id="IPR029095">
    <property type="entry name" value="NarX-like_N"/>
</dbReference>
<evidence type="ECO:0000259" key="7">
    <source>
        <dbReference type="PROSITE" id="PS50113"/>
    </source>
</evidence>
<evidence type="ECO:0000256" key="1">
    <source>
        <dbReference type="ARBA" id="ARBA00004141"/>
    </source>
</evidence>
<dbReference type="PROSITE" id="PS50883">
    <property type="entry name" value="EAL"/>
    <property type="match status" value="1"/>
</dbReference>
<dbReference type="CDD" id="cd00130">
    <property type="entry name" value="PAS"/>
    <property type="match status" value="2"/>
</dbReference>
<dbReference type="InterPro" id="IPR043128">
    <property type="entry name" value="Rev_trsase/Diguanyl_cyclase"/>
</dbReference>
<dbReference type="SMART" id="SM00086">
    <property type="entry name" value="PAC"/>
    <property type="match status" value="2"/>
</dbReference>
<accession>A0ABU1D2T8</accession>
<evidence type="ECO:0000313" key="11">
    <source>
        <dbReference type="EMBL" id="MDR4124739.1"/>
    </source>
</evidence>